<dbReference type="InterPro" id="IPR036259">
    <property type="entry name" value="MFS_trans_sf"/>
</dbReference>
<protein>
    <submittedName>
        <fullName evidence="7">MFS transporter</fullName>
    </submittedName>
</protein>
<dbReference type="OrthoDB" id="3252866at2"/>
<dbReference type="InterPro" id="IPR005828">
    <property type="entry name" value="MFS_sugar_transport-like"/>
</dbReference>
<dbReference type="PROSITE" id="PS50850">
    <property type="entry name" value="MFS"/>
    <property type="match status" value="1"/>
</dbReference>
<proteinExistence type="inferred from homology"/>
<dbReference type="InterPro" id="IPR020846">
    <property type="entry name" value="MFS_dom"/>
</dbReference>
<dbReference type="PROSITE" id="PS00216">
    <property type="entry name" value="SUGAR_TRANSPORT_1"/>
    <property type="match status" value="1"/>
</dbReference>
<evidence type="ECO:0000256" key="3">
    <source>
        <dbReference type="ARBA" id="ARBA00022448"/>
    </source>
</evidence>
<dbReference type="AlphaFoldDB" id="A0A192A1F7"/>
<keyword evidence="4" id="KW-0812">Transmembrane</keyword>
<evidence type="ECO:0000256" key="5">
    <source>
        <dbReference type="ARBA" id="ARBA00022989"/>
    </source>
</evidence>
<dbReference type="EMBL" id="CP016022">
    <property type="protein sequence ID" value="ANJ74163.1"/>
    <property type="molecule type" value="Genomic_DNA"/>
</dbReference>
<dbReference type="PANTHER" id="PTHR23511:SF34">
    <property type="entry name" value="SYNAPTIC VESICLE GLYCOPROTEIN 2"/>
    <property type="match status" value="1"/>
</dbReference>
<name>A0A192A1F7_9RALS</name>
<keyword evidence="8" id="KW-1185">Reference proteome</keyword>
<reference evidence="8" key="1">
    <citation type="submission" date="2016-06" db="EMBL/GenBank/DDBJ databases">
        <authorList>
            <person name="Xu Y."/>
            <person name="Nagy A."/>
            <person name="Yan X."/>
            <person name="Kim S.W."/>
            <person name="Haley B."/>
            <person name="Liu N.T."/>
            <person name="Nou X."/>
        </authorList>
    </citation>
    <scope>NUCLEOTIDE SEQUENCE [LARGE SCALE GENOMIC DNA]</scope>
    <source>
        <strain evidence="8">ATCC 49129</strain>
    </source>
</reference>
<comment type="similarity">
    <text evidence="2">Belongs to the major facilitator superfamily. Sugar transporter (TC 2.A.1.1) family.</text>
</comment>
<dbReference type="PANTHER" id="PTHR23511">
    <property type="entry name" value="SYNAPTIC VESICLE GLYCOPROTEIN 2"/>
    <property type="match status" value="1"/>
</dbReference>
<evidence type="ECO:0000313" key="7">
    <source>
        <dbReference type="EMBL" id="ANJ74163.1"/>
    </source>
</evidence>
<accession>A0A192A1F7</accession>
<dbReference type="Proteomes" id="UP000078572">
    <property type="component" value="Chromosome 1"/>
</dbReference>
<dbReference type="SUPFAM" id="SSF103473">
    <property type="entry name" value="MFS general substrate transporter"/>
    <property type="match status" value="1"/>
</dbReference>
<evidence type="ECO:0000256" key="6">
    <source>
        <dbReference type="ARBA" id="ARBA00023136"/>
    </source>
</evidence>
<dbReference type="Gene3D" id="1.20.1250.20">
    <property type="entry name" value="MFS general substrate transporter like domains"/>
    <property type="match status" value="1"/>
</dbReference>
<keyword evidence="6" id="KW-0472">Membrane</keyword>
<dbReference type="GeneID" id="61527854"/>
<dbReference type="CDD" id="cd17316">
    <property type="entry name" value="MFS_SV2_like"/>
    <property type="match status" value="1"/>
</dbReference>
<dbReference type="RefSeq" id="WP_064805874.1">
    <property type="nucleotide sequence ID" value="NZ_CP016022.1"/>
</dbReference>
<keyword evidence="3" id="KW-0813">Transport</keyword>
<evidence type="ECO:0000256" key="1">
    <source>
        <dbReference type="ARBA" id="ARBA00004141"/>
    </source>
</evidence>
<organism evidence="7 8">
    <name type="scientific">Ralstonia insidiosa</name>
    <dbReference type="NCBI Taxonomy" id="190721"/>
    <lineage>
        <taxon>Bacteria</taxon>
        <taxon>Pseudomonadati</taxon>
        <taxon>Pseudomonadota</taxon>
        <taxon>Betaproteobacteria</taxon>
        <taxon>Burkholderiales</taxon>
        <taxon>Burkholderiaceae</taxon>
        <taxon>Ralstonia</taxon>
    </lineage>
</organism>
<comment type="subcellular location">
    <subcellularLocation>
        <location evidence="1">Membrane</location>
        <topology evidence="1">Multi-pass membrane protein</topology>
    </subcellularLocation>
</comment>
<keyword evidence="5" id="KW-1133">Transmembrane helix</keyword>
<dbReference type="GO" id="GO:0016020">
    <property type="term" value="C:membrane"/>
    <property type="evidence" value="ECO:0007669"/>
    <property type="project" value="UniProtKB-SubCell"/>
</dbReference>
<dbReference type="InterPro" id="IPR005829">
    <property type="entry name" value="Sugar_transporter_CS"/>
</dbReference>
<sequence length="482" mass="51669">MSATYAQSIAARIDRLPATGTIWRLVLLLSVGGFFEVYDLFQMTYLPPGLIRDGIFHAGAHGTFGMSDQGALGAATFAGLFIGEMFVSRLADRIGRRTVFTGALLLYTAASVAMCFQNTALGIHLCRFVASCGAGAELITIGAFLTELVPKDMRGRAFAVCFGISYLAMPVLALASWLWIPQSPLGISGWRWVVAAGGSGAIVAWWLQHRLPESPHWLAMRGRSREAEAIVQQIEDRVEHESGRPLPPVRTQAAQAPGSAPAAQSMWDQRYRGRTIMLITFNAFLSIGFFGFSQWLPTLLAAQGASISKSLWYAFVIAFAYPVSPFIGGLLADRIERKWLIVATAIGVVVFGTGFALSGQAPLAILFGVLITLCNTVMASNATAYQAEVFPTQIRSRALGFVHAFGRLTGIASSFIIAVLLERAGAPAVFVLISASMLIVMLSIGIFGPRTNNRSLDEIAGAEEPRANDAAPAFSTLPAGRS</sequence>
<dbReference type="STRING" id="190721.ACS15_3724"/>
<evidence type="ECO:0000256" key="2">
    <source>
        <dbReference type="ARBA" id="ARBA00010992"/>
    </source>
</evidence>
<dbReference type="Pfam" id="PF00083">
    <property type="entry name" value="Sugar_tr"/>
    <property type="match status" value="1"/>
</dbReference>
<evidence type="ECO:0000313" key="8">
    <source>
        <dbReference type="Proteomes" id="UP000078572"/>
    </source>
</evidence>
<evidence type="ECO:0000256" key="4">
    <source>
        <dbReference type="ARBA" id="ARBA00022692"/>
    </source>
</evidence>
<gene>
    <name evidence="7" type="ORF">A9Y76_17665</name>
</gene>
<dbReference type="GO" id="GO:0022857">
    <property type="term" value="F:transmembrane transporter activity"/>
    <property type="evidence" value="ECO:0007669"/>
    <property type="project" value="InterPro"/>
</dbReference>